<name>A0A540NEI9_MALBA</name>
<comment type="caution">
    <text evidence="1">The sequence shown here is derived from an EMBL/GenBank/DDBJ whole genome shotgun (WGS) entry which is preliminary data.</text>
</comment>
<dbReference type="EMBL" id="VIEB01000057">
    <property type="protein sequence ID" value="TQE09432.1"/>
    <property type="molecule type" value="Genomic_DNA"/>
</dbReference>
<dbReference type="Proteomes" id="UP000315295">
    <property type="component" value="Unassembled WGS sequence"/>
</dbReference>
<reference evidence="1 2" key="1">
    <citation type="journal article" date="2019" name="G3 (Bethesda)">
        <title>Sequencing of a Wild Apple (Malus baccata) Genome Unravels the Differences Between Cultivated and Wild Apple Species Regarding Disease Resistance and Cold Tolerance.</title>
        <authorList>
            <person name="Chen X."/>
        </authorList>
    </citation>
    <scope>NUCLEOTIDE SEQUENCE [LARGE SCALE GENOMIC DNA]</scope>
    <source>
        <strain evidence="2">cv. Shandingzi</strain>
        <tissue evidence="1">Leaves</tissue>
    </source>
</reference>
<sequence length="78" mass="9197">MHANYSNQVCDDIYVEMELARQRELVERQREEEHLREEVAREREATTCDQEAVRLYIALIAQAMSAYNIRIPEPSSDL</sequence>
<gene>
    <name evidence="1" type="ORF">C1H46_004925</name>
</gene>
<evidence type="ECO:0000313" key="2">
    <source>
        <dbReference type="Proteomes" id="UP000315295"/>
    </source>
</evidence>
<organism evidence="1 2">
    <name type="scientific">Malus baccata</name>
    <name type="common">Siberian crab apple</name>
    <name type="synonym">Pyrus baccata</name>
    <dbReference type="NCBI Taxonomy" id="106549"/>
    <lineage>
        <taxon>Eukaryota</taxon>
        <taxon>Viridiplantae</taxon>
        <taxon>Streptophyta</taxon>
        <taxon>Embryophyta</taxon>
        <taxon>Tracheophyta</taxon>
        <taxon>Spermatophyta</taxon>
        <taxon>Magnoliopsida</taxon>
        <taxon>eudicotyledons</taxon>
        <taxon>Gunneridae</taxon>
        <taxon>Pentapetalae</taxon>
        <taxon>rosids</taxon>
        <taxon>fabids</taxon>
        <taxon>Rosales</taxon>
        <taxon>Rosaceae</taxon>
        <taxon>Amygdaloideae</taxon>
        <taxon>Maleae</taxon>
        <taxon>Malus</taxon>
    </lineage>
</organism>
<protein>
    <submittedName>
        <fullName evidence="1">Uncharacterized protein</fullName>
    </submittedName>
</protein>
<keyword evidence="2" id="KW-1185">Reference proteome</keyword>
<evidence type="ECO:0000313" key="1">
    <source>
        <dbReference type="EMBL" id="TQE09432.1"/>
    </source>
</evidence>
<dbReference type="AlphaFoldDB" id="A0A540NEI9"/>
<accession>A0A540NEI9</accession>
<proteinExistence type="predicted"/>